<protein>
    <submittedName>
        <fullName evidence="11">POT family proton-dependent oligopeptide transporter</fullName>
    </submittedName>
</protein>
<feature type="transmembrane region" description="Helical" evidence="9">
    <location>
        <begin position="94"/>
        <end position="112"/>
    </location>
</feature>
<evidence type="ECO:0000256" key="7">
    <source>
        <dbReference type="ARBA" id="ARBA00023136"/>
    </source>
</evidence>
<evidence type="ECO:0000313" key="12">
    <source>
        <dbReference type="Proteomes" id="UP001519363"/>
    </source>
</evidence>
<proteinExistence type="inferred from homology"/>
<keyword evidence="5 8" id="KW-0812">Transmembrane</keyword>
<evidence type="ECO:0000259" key="10">
    <source>
        <dbReference type="PROSITE" id="PS50850"/>
    </source>
</evidence>
<comment type="caution">
    <text evidence="11">The sequence shown here is derived from an EMBL/GenBank/DDBJ whole genome shotgun (WGS) entry which is preliminary data.</text>
</comment>
<dbReference type="PANTHER" id="PTHR23517:SF15">
    <property type="entry name" value="PROTON-DEPENDENT OLIGOPEPTIDE FAMILY TRANSPORT PROTEIN"/>
    <property type="match status" value="1"/>
</dbReference>
<organism evidence="11 12">
    <name type="scientific">Crossiella equi</name>
    <dbReference type="NCBI Taxonomy" id="130796"/>
    <lineage>
        <taxon>Bacteria</taxon>
        <taxon>Bacillati</taxon>
        <taxon>Actinomycetota</taxon>
        <taxon>Actinomycetes</taxon>
        <taxon>Pseudonocardiales</taxon>
        <taxon>Pseudonocardiaceae</taxon>
        <taxon>Crossiella</taxon>
    </lineage>
</organism>
<feature type="transmembrane region" description="Helical" evidence="9">
    <location>
        <begin position="367"/>
        <end position="387"/>
    </location>
</feature>
<feature type="transmembrane region" description="Helical" evidence="9">
    <location>
        <begin position="155"/>
        <end position="175"/>
    </location>
</feature>
<dbReference type="CDD" id="cd17346">
    <property type="entry name" value="MFS_DtpA_like"/>
    <property type="match status" value="1"/>
</dbReference>
<dbReference type="InterPro" id="IPR020846">
    <property type="entry name" value="MFS_dom"/>
</dbReference>
<feature type="transmembrane region" description="Helical" evidence="9">
    <location>
        <begin position="251"/>
        <end position="272"/>
    </location>
</feature>
<feature type="transmembrane region" description="Helical" evidence="9">
    <location>
        <begin position="181"/>
        <end position="202"/>
    </location>
</feature>
<keyword evidence="6 9" id="KW-1133">Transmembrane helix</keyword>
<feature type="transmembrane region" description="Helical" evidence="9">
    <location>
        <begin position="461"/>
        <end position="479"/>
    </location>
</feature>
<keyword evidence="12" id="KW-1185">Reference proteome</keyword>
<dbReference type="PROSITE" id="PS01023">
    <property type="entry name" value="PTR2_2"/>
    <property type="match status" value="1"/>
</dbReference>
<dbReference type="InterPro" id="IPR005279">
    <property type="entry name" value="Dipep/tripep_permease"/>
</dbReference>
<feature type="transmembrane region" description="Helical" evidence="9">
    <location>
        <begin position="225"/>
        <end position="245"/>
    </location>
</feature>
<reference evidence="11 12" key="1">
    <citation type="submission" date="2021-03" db="EMBL/GenBank/DDBJ databases">
        <title>Sequencing the genomes of 1000 actinobacteria strains.</title>
        <authorList>
            <person name="Klenk H.-P."/>
        </authorList>
    </citation>
    <scope>NUCLEOTIDE SEQUENCE [LARGE SCALE GENOMIC DNA]</scope>
    <source>
        <strain evidence="11 12">DSM 44580</strain>
    </source>
</reference>
<evidence type="ECO:0000256" key="4">
    <source>
        <dbReference type="ARBA" id="ARBA00022475"/>
    </source>
</evidence>
<feature type="transmembrane region" description="Helical" evidence="9">
    <location>
        <begin position="393"/>
        <end position="412"/>
    </location>
</feature>
<evidence type="ECO:0000256" key="1">
    <source>
        <dbReference type="ARBA" id="ARBA00004651"/>
    </source>
</evidence>
<dbReference type="Pfam" id="PF00854">
    <property type="entry name" value="PTR2"/>
    <property type="match status" value="1"/>
</dbReference>
<evidence type="ECO:0000256" key="6">
    <source>
        <dbReference type="ARBA" id="ARBA00022989"/>
    </source>
</evidence>
<feature type="domain" description="Major facilitator superfamily (MFS) profile" evidence="10">
    <location>
        <begin position="23"/>
        <end position="485"/>
    </location>
</feature>
<dbReference type="EMBL" id="JAGIOO010000001">
    <property type="protein sequence ID" value="MBP2472971.1"/>
    <property type="molecule type" value="Genomic_DNA"/>
</dbReference>
<feature type="transmembrane region" description="Helical" evidence="9">
    <location>
        <begin position="335"/>
        <end position="355"/>
    </location>
</feature>
<dbReference type="RefSeq" id="WP_086788681.1">
    <property type="nucleotide sequence ID" value="NZ_JAGIOO010000001.1"/>
</dbReference>
<comment type="similarity">
    <text evidence="2 8">Belongs to the major facilitator superfamily. Proton-dependent oligopeptide transporter (POT/PTR) (TC 2.A.17) family.</text>
</comment>
<dbReference type="InterPro" id="IPR036259">
    <property type="entry name" value="MFS_trans_sf"/>
</dbReference>
<dbReference type="InterPro" id="IPR050171">
    <property type="entry name" value="MFS_Transporters"/>
</dbReference>
<accession>A0ABS5A9I9</accession>
<evidence type="ECO:0000256" key="8">
    <source>
        <dbReference type="RuleBase" id="RU003755"/>
    </source>
</evidence>
<dbReference type="PANTHER" id="PTHR23517">
    <property type="entry name" value="RESISTANCE PROTEIN MDTM, PUTATIVE-RELATED-RELATED"/>
    <property type="match status" value="1"/>
</dbReference>
<sequence>MSATVNEAAPQRGFFGHPSGLATLFFTEAWERFSYYGMRVLLVLFLSSAVVEGGLGLDKGLSSSIVSVYGSLIYMSGLVGGWVADRLFGAQRSVLYGAAIIMLGHIAMAIPLGGGPVFVGMFLVIAGTSLLKPNISTAVGGLYEKGDTRRDAGFSIFYMGINLGSFAGITIAGWLGQKINWHLGFGAAAVGMAIGLVVYIAFRKNLGAQTAVAPNPLSDDEKAKVYTRIGLGVAALVVVLAVLYATDLLSANLLINSVTILSIALPVWYFTLMLRSPLTDADEKSRVRAYIPLFIAATLFWMIFEQAANVLALYAEERTRNTVFGWEFPSSWFQSVNPVFVLLFAPIVATVWVKLGRRQPSTARKFAVAMVLIGVSFLLLVLAANAGDELGKVSPLWLLAVYGVQTIGELLLSPVGLSATSKVAPKAFTSQMMALWFLSSAAGLGIAAQLVPLYGVWSDEAYFGMFGGAAVLFAVLLWVGSNKIRTAMRGVE</sequence>
<feature type="transmembrane region" description="Helical" evidence="9">
    <location>
        <begin position="36"/>
        <end position="55"/>
    </location>
</feature>
<gene>
    <name evidence="11" type="ORF">JOF53_001843</name>
</gene>
<keyword evidence="3 8" id="KW-0813">Transport</keyword>
<dbReference type="Gene3D" id="1.20.1250.20">
    <property type="entry name" value="MFS general substrate transporter like domains"/>
    <property type="match status" value="1"/>
</dbReference>
<comment type="subcellular location">
    <subcellularLocation>
        <location evidence="1">Cell membrane</location>
        <topology evidence="1">Multi-pass membrane protein</topology>
    </subcellularLocation>
    <subcellularLocation>
        <location evidence="8">Membrane</location>
        <topology evidence="8">Multi-pass membrane protein</topology>
    </subcellularLocation>
</comment>
<feature type="transmembrane region" description="Helical" evidence="9">
    <location>
        <begin position="433"/>
        <end position="455"/>
    </location>
</feature>
<keyword evidence="7 9" id="KW-0472">Membrane</keyword>
<dbReference type="NCBIfam" id="TIGR00924">
    <property type="entry name" value="yjdL_sub1_fam"/>
    <property type="match status" value="1"/>
</dbReference>
<evidence type="ECO:0000256" key="3">
    <source>
        <dbReference type="ARBA" id="ARBA00022448"/>
    </source>
</evidence>
<keyword evidence="4" id="KW-1003">Cell membrane</keyword>
<dbReference type="InterPro" id="IPR018456">
    <property type="entry name" value="PTR2_symporter_CS"/>
</dbReference>
<dbReference type="PROSITE" id="PS50850">
    <property type="entry name" value="MFS"/>
    <property type="match status" value="1"/>
</dbReference>
<dbReference type="SUPFAM" id="SSF103473">
    <property type="entry name" value="MFS general substrate transporter"/>
    <property type="match status" value="1"/>
</dbReference>
<name>A0ABS5A9I9_9PSEU</name>
<dbReference type="InterPro" id="IPR000109">
    <property type="entry name" value="POT_fam"/>
</dbReference>
<evidence type="ECO:0000256" key="9">
    <source>
        <dbReference type="SAM" id="Phobius"/>
    </source>
</evidence>
<evidence type="ECO:0000256" key="5">
    <source>
        <dbReference type="ARBA" id="ARBA00022692"/>
    </source>
</evidence>
<evidence type="ECO:0000256" key="2">
    <source>
        <dbReference type="ARBA" id="ARBA00005982"/>
    </source>
</evidence>
<feature type="transmembrane region" description="Helical" evidence="9">
    <location>
        <begin position="61"/>
        <end position="82"/>
    </location>
</feature>
<feature type="transmembrane region" description="Helical" evidence="9">
    <location>
        <begin position="293"/>
        <end position="315"/>
    </location>
</feature>
<feature type="transmembrane region" description="Helical" evidence="9">
    <location>
        <begin position="118"/>
        <end position="143"/>
    </location>
</feature>
<dbReference type="Proteomes" id="UP001519363">
    <property type="component" value="Unassembled WGS sequence"/>
</dbReference>
<evidence type="ECO:0000313" key="11">
    <source>
        <dbReference type="EMBL" id="MBP2472971.1"/>
    </source>
</evidence>